<dbReference type="PANTHER" id="PTHR46696">
    <property type="entry name" value="P450, PUTATIVE (EUROFUNG)-RELATED"/>
    <property type="match status" value="1"/>
</dbReference>
<organism evidence="4 5">
    <name type="scientific">Kitasatospora aburaviensis</name>
    <dbReference type="NCBI Taxonomy" id="67265"/>
    <lineage>
        <taxon>Bacteria</taxon>
        <taxon>Bacillati</taxon>
        <taxon>Actinomycetota</taxon>
        <taxon>Actinomycetes</taxon>
        <taxon>Kitasatosporales</taxon>
        <taxon>Streptomycetaceae</taxon>
        <taxon>Kitasatospora</taxon>
    </lineage>
</organism>
<gene>
    <name evidence="4" type="ORF">ACFP0N_05255</name>
</gene>
<protein>
    <submittedName>
        <fullName evidence="4">Cytochrome P450</fullName>
        <ecNumber evidence="4">1.14.-.-</ecNumber>
    </submittedName>
</protein>
<evidence type="ECO:0000256" key="3">
    <source>
        <dbReference type="SAM" id="MobiDB-lite"/>
    </source>
</evidence>
<dbReference type="GO" id="GO:0016491">
    <property type="term" value="F:oxidoreductase activity"/>
    <property type="evidence" value="ECO:0007669"/>
    <property type="project" value="UniProtKB-KW"/>
</dbReference>
<name>A0ABW1EUN0_9ACTN</name>
<evidence type="ECO:0000313" key="5">
    <source>
        <dbReference type="Proteomes" id="UP001596067"/>
    </source>
</evidence>
<dbReference type="Proteomes" id="UP001596067">
    <property type="component" value="Unassembled WGS sequence"/>
</dbReference>
<keyword evidence="2" id="KW-0479">Metal-binding</keyword>
<dbReference type="PANTHER" id="PTHR46696:SF1">
    <property type="entry name" value="CYTOCHROME P450 YJIB-RELATED"/>
    <property type="match status" value="1"/>
</dbReference>
<keyword evidence="2" id="KW-0503">Monooxygenase</keyword>
<evidence type="ECO:0000313" key="4">
    <source>
        <dbReference type="EMBL" id="MFC5884394.1"/>
    </source>
</evidence>
<dbReference type="SUPFAM" id="SSF48264">
    <property type="entry name" value="Cytochrome P450"/>
    <property type="match status" value="1"/>
</dbReference>
<reference evidence="5" key="1">
    <citation type="journal article" date="2019" name="Int. J. Syst. Evol. Microbiol.">
        <title>The Global Catalogue of Microorganisms (GCM) 10K type strain sequencing project: providing services to taxonomists for standard genome sequencing and annotation.</title>
        <authorList>
            <consortium name="The Broad Institute Genomics Platform"/>
            <consortium name="The Broad Institute Genome Sequencing Center for Infectious Disease"/>
            <person name="Wu L."/>
            <person name="Ma J."/>
        </authorList>
    </citation>
    <scope>NUCLEOTIDE SEQUENCE [LARGE SCALE GENOMIC DNA]</scope>
    <source>
        <strain evidence="5">CGMCC 4.1469</strain>
    </source>
</reference>
<dbReference type="Pfam" id="PF00067">
    <property type="entry name" value="p450"/>
    <property type="match status" value="1"/>
</dbReference>
<keyword evidence="2" id="KW-0408">Iron</keyword>
<dbReference type="InterPro" id="IPR002397">
    <property type="entry name" value="Cyt_P450_B"/>
</dbReference>
<dbReference type="PROSITE" id="PS00086">
    <property type="entry name" value="CYTOCHROME_P450"/>
    <property type="match status" value="1"/>
</dbReference>
<proteinExistence type="inferred from homology"/>
<dbReference type="RefSeq" id="WP_313762696.1">
    <property type="nucleotide sequence ID" value="NZ_BAAAVH010000110.1"/>
</dbReference>
<dbReference type="InterPro" id="IPR001128">
    <property type="entry name" value="Cyt_P450"/>
</dbReference>
<keyword evidence="2 4" id="KW-0560">Oxidoreductase</keyword>
<evidence type="ECO:0000256" key="1">
    <source>
        <dbReference type="ARBA" id="ARBA00010617"/>
    </source>
</evidence>
<dbReference type="EMBL" id="JBHSOD010000004">
    <property type="protein sequence ID" value="MFC5884394.1"/>
    <property type="molecule type" value="Genomic_DNA"/>
</dbReference>
<sequence>MTDALTDTPPPAADPARPPAAAVGWSFPVPRAQPCDPPAEYRTEEGEPLRRVPLSYGGEAWLVTGYKQARAVLADHHGFSSDSTLPGYPAFPLSSKRTVPGHFLSMDPPQHTRLRQLVAAEFSGSRVRALRPALAASAEELIDRMTAAGGPQDLVSALAVPLPALSASQTLGTPLADRDFFLACTRDLQTHDATVAQRVLAAGKMNQYLEQLFTAKRTGTDQDLFSRLARSLDDGVLTMAELVGVANLIVVAGLETTAGLFSLTMLSLLADRRQGDLVREDPERWAGPAVAEALRYWTLVQHGVARVATRDVELGGRLIRAGDGVVVHLATANRDRSVFEEPDRFDLTRGVRSQLAFGHGIHRCLGSFLAQTQTELAVAVLMRRLPGLRLAEPQAEPAFLAEMLIYGLRNLNVTW</sequence>
<feature type="compositionally biased region" description="Pro residues" evidence="3">
    <location>
        <begin position="8"/>
        <end position="18"/>
    </location>
</feature>
<comment type="caution">
    <text evidence="4">The sequence shown here is derived from an EMBL/GenBank/DDBJ whole genome shotgun (WGS) entry which is preliminary data.</text>
</comment>
<comment type="similarity">
    <text evidence="1 2">Belongs to the cytochrome P450 family.</text>
</comment>
<evidence type="ECO:0000256" key="2">
    <source>
        <dbReference type="RuleBase" id="RU000461"/>
    </source>
</evidence>
<dbReference type="CDD" id="cd11030">
    <property type="entry name" value="CYP105-like"/>
    <property type="match status" value="1"/>
</dbReference>
<dbReference type="Gene3D" id="1.10.630.10">
    <property type="entry name" value="Cytochrome P450"/>
    <property type="match status" value="1"/>
</dbReference>
<dbReference type="EC" id="1.14.-.-" evidence="4"/>
<dbReference type="InterPro" id="IPR036396">
    <property type="entry name" value="Cyt_P450_sf"/>
</dbReference>
<keyword evidence="5" id="KW-1185">Reference proteome</keyword>
<dbReference type="PRINTS" id="PR00359">
    <property type="entry name" value="BP450"/>
</dbReference>
<feature type="region of interest" description="Disordered" evidence="3">
    <location>
        <begin position="1"/>
        <end position="46"/>
    </location>
</feature>
<keyword evidence="2" id="KW-0349">Heme</keyword>
<accession>A0ABW1EUN0</accession>
<dbReference type="InterPro" id="IPR017972">
    <property type="entry name" value="Cyt_P450_CS"/>
</dbReference>